<dbReference type="Proteomes" id="UP000485058">
    <property type="component" value="Unassembled WGS sequence"/>
</dbReference>
<dbReference type="EMBL" id="BLLF01000314">
    <property type="protein sequence ID" value="GFH10433.1"/>
    <property type="molecule type" value="Genomic_DNA"/>
</dbReference>
<organism evidence="1 2">
    <name type="scientific">Haematococcus lacustris</name>
    <name type="common">Green alga</name>
    <name type="synonym">Haematococcus pluvialis</name>
    <dbReference type="NCBI Taxonomy" id="44745"/>
    <lineage>
        <taxon>Eukaryota</taxon>
        <taxon>Viridiplantae</taxon>
        <taxon>Chlorophyta</taxon>
        <taxon>core chlorophytes</taxon>
        <taxon>Chlorophyceae</taxon>
        <taxon>CS clade</taxon>
        <taxon>Chlamydomonadales</taxon>
        <taxon>Haematococcaceae</taxon>
        <taxon>Haematococcus</taxon>
    </lineage>
</organism>
<accession>A0A699YK42</accession>
<keyword evidence="2" id="KW-1185">Reference proteome</keyword>
<comment type="caution">
    <text evidence="1">The sequence shown here is derived from an EMBL/GenBank/DDBJ whole genome shotgun (WGS) entry which is preliminary data.</text>
</comment>
<sequence length="227" mass="24114">MKVASRVASSVATRVASSRCARQAKLISALAGRSKSAVQAAQAGLAKHSPQSARQAATLQARRTAQYRTAEEGLVPLSPQRSPMFSASGSTGLPAWDPLEPGAPFGRTCAGHGGCMPSSHLQALETGARRSRMETACTSVRAPLGAVWKPGTSFLGHGVQLSNPVQTRMLSFFRFAARGCCKFWNTVKLSHSDLLMRVIKADVELGRSCQASWSAQFRLAARELMGG</sequence>
<name>A0A699YK42_HAELA</name>
<evidence type="ECO:0000313" key="1">
    <source>
        <dbReference type="EMBL" id="GFH10433.1"/>
    </source>
</evidence>
<protein>
    <submittedName>
        <fullName evidence="1">Uncharacterized protein</fullName>
    </submittedName>
</protein>
<gene>
    <name evidence="1" type="ORF">HaLaN_05743</name>
</gene>
<dbReference type="AlphaFoldDB" id="A0A699YK42"/>
<evidence type="ECO:0000313" key="2">
    <source>
        <dbReference type="Proteomes" id="UP000485058"/>
    </source>
</evidence>
<reference evidence="1 2" key="1">
    <citation type="submission" date="2020-02" db="EMBL/GenBank/DDBJ databases">
        <title>Draft genome sequence of Haematococcus lacustris strain NIES-144.</title>
        <authorList>
            <person name="Morimoto D."/>
            <person name="Nakagawa S."/>
            <person name="Yoshida T."/>
            <person name="Sawayama S."/>
        </authorList>
    </citation>
    <scope>NUCLEOTIDE SEQUENCE [LARGE SCALE GENOMIC DNA]</scope>
    <source>
        <strain evidence="1 2">NIES-144</strain>
    </source>
</reference>
<proteinExistence type="predicted"/>